<evidence type="ECO:0000313" key="4">
    <source>
        <dbReference type="EMBL" id="KAK7242847.1"/>
    </source>
</evidence>
<keyword evidence="2" id="KW-0865">Zymogen</keyword>
<dbReference type="SUPFAM" id="SSF54001">
    <property type="entry name" value="Cysteine proteinases"/>
    <property type="match status" value="1"/>
</dbReference>
<dbReference type="SMART" id="SM00645">
    <property type="entry name" value="Pept_C1"/>
    <property type="match status" value="1"/>
</dbReference>
<reference evidence="4 5" key="1">
    <citation type="submission" date="2024-03" db="EMBL/GenBank/DDBJ databases">
        <title>Aureococcus anophagefferens CCMP1851 and Kratosvirus quantuckense: Draft genome of a second virus-susceptible host strain in the model system.</title>
        <authorList>
            <person name="Chase E."/>
            <person name="Truchon A.R."/>
            <person name="Schepens W."/>
            <person name="Wilhelm S.W."/>
        </authorList>
    </citation>
    <scope>NUCLEOTIDE SEQUENCE [LARGE SCALE GENOMIC DNA]</scope>
    <source>
        <strain evidence="4 5">CCMP1851</strain>
    </source>
</reference>
<dbReference type="CDD" id="cd02619">
    <property type="entry name" value="Peptidase_C1"/>
    <property type="match status" value="1"/>
</dbReference>
<gene>
    <name evidence="4" type="ORF">SO694_00015433</name>
</gene>
<evidence type="ECO:0000259" key="3">
    <source>
        <dbReference type="SMART" id="SM00645"/>
    </source>
</evidence>
<dbReference type="Proteomes" id="UP001363151">
    <property type="component" value="Unassembled WGS sequence"/>
</dbReference>
<evidence type="ECO:0000256" key="1">
    <source>
        <dbReference type="ARBA" id="ARBA00008455"/>
    </source>
</evidence>
<dbReference type="PANTHER" id="PTHR12411">
    <property type="entry name" value="CYSTEINE PROTEASE FAMILY C1-RELATED"/>
    <property type="match status" value="1"/>
</dbReference>
<sequence>MSSWRESAGRKEGNEGYRFGDLTRTLVKKLIVGGEEAVESKLPSRIARTVKRYGWRPDLPDHRDLKADFSHIFAALPTSVDLRDKCPDLYDQGELGSCTANAIAAAFEFDQRKELIAEFKPSRLFIYYGERKMEGSCDSDSGAMIRDGIKVVHKLGCCDEALWPYDVDKFTEEPPQAAYDAAKAHKSVRYYRVAQHERMLKGCLAAGYPFVFGFTVLSSFETQEVADTGVMPMPADGDKQLGGHAVCCVGYDDDKQCFVVRNSWGSSWGDGGYFYMPYKYMTDSGLASDFWTIRWVE</sequence>
<accession>A0ABR1G323</accession>
<proteinExistence type="inferred from homology"/>
<dbReference type="InterPro" id="IPR000668">
    <property type="entry name" value="Peptidase_C1A_C"/>
</dbReference>
<comment type="caution">
    <text evidence="4">The sequence shown here is derived from an EMBL/GenBank/DDBJ whole genome shotgun (WGS) entry which is preliminary data.</text>
</comment>
<comment type="similarity">
    <text evidence="1">Belongs to the peptidase C1 family.</text>
</comment>
<dbReference type="Pfam" id="PF00112">
    <property type="entry name" value="Peptidase_C1"/>
    <property type="match status" value="1"/>
</dbReference>
<name>A0ABR1G323_AURAN</name>
<evidence type="ECO:0000313" key="5">
    <source>
        <dbReference type="Proteomes" id="UP001363151"/>
    </source>
</evidence>
<protein>
    <submittedName>
        <fullName evidence="4">C1 peptidase family protein</fullName>
    </submittedName>
</protein>
<dbReference type="InterPro" id="IPR013128">
    <property type="entry name" value="Peptidase_C1A"/>
</dbReference>
<dbReference type="InterPro" id="IPR038765">
    <property type="entry name" value="Papain-like_cys_pep_sf"/>
</dbReference>
<dbReference type="Gene3D" id="3.90.70.10">
    <property type="entry name" value="Cysteine proteinases"/>
    <property type="match status" value="1"/>
</dbReference>
<evidence type="ECO:0000256" key="2">
    <source>
        <dbReference type="ARBA" id="ARBA00023145"/>
    </source>
</evidence>
<feature type="domain" description="Peptidase C1A papain C-terminal" evidence="3">
    <location>
        <begin position="76"/>
        <end position="294"/>
    </location>
</feature>
<dbReference type="EMBL" id="JBBJCI010000140">
    <property type="protein sequence ID" value="KAK7242847.1"/>
    <property type="molecule type" value="Genomic_DNA"/>
</dbReference>
<organism evidence="4 5">
    <name type="scientific">Aureococcus anophagefferens</name>
    <name type="common">Harmful bloom alga</name>
    <dbReference type="NCBI Taxonomy" id="44056"/>
    <lineage>
        <taxon>Eukaryota</taxon>
        <taxon>Sar</taxon>
        <taxon>Stramenopiles</taxon>
        <taxon>Ochrophyta</taxon>
        <taxon>Pelagophyceae</taxon>
        <taxon>Pelagomonadales</taxon>
        <taxon>Pelagomonadaceae</taxon>
        <taxon>Aureococcus</taxon>
    </lineage>
</organism>
<keyword evidence="5" id="KW-1185">Reference proteome</keyword>